<sequence>MRDELIFSLDIGTRTIIGMVGEYTEDERFKVLAFTIKEHKKRNMYDGQIHDIEGVANLVNEIVVELEEKIGEKLKVVSIAAAGRALKTHKIRIEKSIDNEKEISKFDVEALELEAIQKAQEEINEIEINKSLKYYSIGYSVSDYYLDEDRIEKLEGHKGQRIGVDILATFLPQIVIESLYSVISRTGLEVGSITLEPIAAINVAIKKELRLLNLALVDIGAGTSDIAITKDGQITSYAMTSTAGDEITERLAKAYLLDFNSSEKLKIELSKQEEHEFVDVIGIPYKLTTAEIVNTIKDIIEKIAGEISEKILEFNGKSPNAVFLIGGSSQMPMLREMIAEKLGLPKERVAIRDVSIVGNVEGLEDFNGPEMITPIGIAIEGAQDKYKNFIKVNFCGEEVRIFNSEDIVVSDVLVLTGYDPKNLLPKKSNDFVYYLNGKKRIIKGKDGTQPQILVNKKQANFKTKLYNNDNIDILPSVVEPVIAPYLYDVVTKEKIVYFQGKEINLVKSFKINGEEVQNNIILTSGVNIEIEEIKTLEELIGQCKGFSTTDEFLVNEVKVQNNYQLKNGDIIGKIDKINVSNNKIDNKKLIKLVINDEYMEIYYKKDRFVFVDIFDYIDFDLSSLKGKLVLRVNDKDAEYLEELKDGDNIKVYWE</sequence>
<evidence type="ECO:0000256" key="1">
    <source>
        <dbReference type="ARBA" id="ARBA00007381"/>
    </source>
</evidence>
<dbReference type="PROSITE" id="PS01036">
    <property type="entry name" value="HSP70_3"/>
    <property type="match status" value="1"/>
</dbReference>
<dbReference type="InterPro" id="IPR003494">
    <property type="entry name" value="SHS2_FtsA"/>
</dbReference>
<dbReference type="PANTHER" id="PTHR32432:SF3">
    <property type="entry name" value="ETHANOLAMINE UTILIZATION PROTEIN EUTJ"/>
    <property type="match status" value="1"/>
</dbReference>
<keyword evidence="10" id="KW-1185">Reference proteome</keyword>
<evidence type="ECO:0000256" key="2">
    <source>
        <dbReference type="ARBA" id="ARBA00014415"/>
    </source>
</evidence>
<dbReference type="InterPro" id="IPR043129">
    <property type="entry name" value="ATPase_NBD"/>
</dbReference>
<dbReference type="SUPFAM" id="SSF53067">
    <property type="entry name" value="Actin-like ATPase domain"/>
    <property type="match status" value="2"/>
</dbReference>
<dbReference type="PANTHER" id="PTHR32432">
    <property type="entry name" value="CELL DIVISION PROTEIN FTSA-RELATED"/>
    <property type="match status" value="1"/>
</dbReference>
<accession>A0A1M4W0L1</accession>
<dbReference type="SMART" id="SM00842">
    <property type="entry name" value="FtsA"/>
    <property type="match status" value="1"/>
</dbReference>
<dbReference type="RefSeq" id="WP_234950020.1">
    <property type="nucleotide sequence ID" value="NZ_FQTY01000006.1"/>
</dbReference>
<dbReference type="InterPro" id="IPR050696">
    <property type="entry name" value="FtsA/MreB"/>
</dbReference>
<keyword evidence="9" id="KW-0131">Cell cycle</keyword>
<protein>
    <recommendedName>
        <fullName evidence="2">Chaperone protein DnaK</fullName>
    </recommendedName>
    <alternativeName>
        <fullName evidence="3">Chaperone protein dnaK</fullName>
    </alternativeName>
    <alternativeName>
        <fullName evidence="7">HSP70</fullName>
    </alternativeName>
    <alternativeName>
        <fullName evidence="6">Heat shock 70 kDa protein</fullName>
    </alternativeName>
    <alternativeName>
        <fullName evidence="5">Heat shock protein 70</fullName>
    </alternativeName>
</protein>
<dbReference type="Pfam" id="PF14450">
    <property type="entry name" value="FtsA"/>
    <property type="match status" value="1"/>
</dbReference>
<organism evidence="9 10">
    <name type="scientific">Tissierella praeacuta DSM 18095</name>
    <dbReference type="NCBI Taxonomy" id="1123404"/>
    <lineage>
        <taxon>Bacteria</taxon>
        <taxon>Bacillati</taxon>
        <taxon>Bacillota</taxon>
        <taxon>Tissierellia</taxon>
        <taxon>Tissierellales</taxon>
        <taxon>Tissierellaceae</taxon>
        <taxon>Tissierella</taxon>
    </lineage>
</organism>
<dbReference type="Proteomes" id="UP000184114">
    <property type="component" value="Unassembled WGS sequence"/>
</dbReference>
<comment type="similarity">
    <text evidence="1">Belongs to the heat shock protein 70 family.</text>
</comment>
<evidence type="ECO:0000313" key="10">
    <source>
        <dbReference type="Proteomes" id="UP000184114"/>
    </source>
</evidence>
<dbReference type="Gene3D" id="3.30.420.40">
    <property type="match status" value="2"/>
</dbReference>
<evidence type="ECO:0000256" key="4">
    <source>
        <dbReference type="ARBA" id="ARBA00023016"/>
    </source>
</evidence>
<feature type="domain" description="SHS2" evidence="8">
    <location>
        <begin position="6"/>
        <end position="204"/>
    </location>
</feature>
<evidence type="ECO:0000259" key="8">
    <source>
        <dbReference type="SMART" id="SM00842"/>
    </source>
</evidence>
<dbReference type="STRING" id="1123404.SAMN02745784_01642"/>
<reference evidence="10" key="1">
    <citation type="submission" date="2016-11" db="EMBL/GenBank/DDBJ databases">
        <authorList>
            <person name="Varghese N."/>
            <person name="Submissions S."/>
        </authorList>
    </citation>
    <scope>NUCLEOTIDE SEQUENCE [LARGE SCALE GENOMIC DNA]</scope>
    <source>
        <strain evidence="10">DSM 18095</strain>
    </source>
</reference>
<evidence type="ECO:0000313" key="9">
    <source>
        <dbReference type="EMBL" id="SHE74502.1"/>
    </source>
</evidence>
<evidence type="ECO:0000256" key="5">
    <source>
        <dbReference type="ARBA" id="ARBA00030019"/>
    </source>
</evidence>
<dbReference type="GO" id="GO:0051301">
    <property type="term" value="P:cell division"/>
    <property type="evidence" value="ECO:0007669"/>
    <property type="project" value="UniProtKB-KW"/>
</dbReference>
<keyword evidence="9" id="KW-0132">Cell division</keyword>
<gene>
    <name evidence="9" type="ORF">SAMN02745784_01642</name>
</gene>
<dbReference type="InterPro" id="IPR018181">
    <property type="entry name" value="Heat_shock_70_CS"/>
</dbReference>
<dbReference type="GeneID" id="90994383"/>
<proteinExistence type="inferred from homology"/>
<evidence type="ECO:0000256" key="3">
    <source>
        <dbReference type="ARBA" id="ARBA00017249"/>
    </source>
</evidence>
<dbReference type="AlphaFoldDB" id="A0A1M4W0L1"/>
<name>A0A1M4W0L1_9FIRM</name>
<evidence type="ECO:0000256" key="7">
    <source>
        <dbReference type="ARBA" id="ARBA00033103"/>
    </source>
</evidence>
<dbReference type="EMBL" id="FQTY01000006">
    <property type="protein sequence ID" value="SHE74502.1"/>
    <property type="molecule type" value="Genomic_DNA"/>
</dbReference>
<evidence type="ECO:0000256" key="6">
    <source>
        <dbReference type="ARBA" id="ARBA00030945"/>
    </source>
</evidence>
<dbReference type="CDD" id="cd24004">
    <property type="entry name" value="ASKHA_NBD_PilM-like"/>
    <property type="match status" value="1"/>
</dbReference>
<keyword evidence="4" id="KW-0346">Stress response</keyword>